<dbReference type="InterPro" id="IPR035965">
    <property type="entry name" value="PAS-like_dom_sf"/>
</dbReference>
<dbReference type="PROSITE" id="PS50113">
    <property type="entry name" value="PAC"/>
    <property type="match status" value="1"/>
</dbReference>
<feature type="transmembrane region" description="Helical" evidence="1">
    <location>
        <begin position="227"/>
        <end position="251"/>
    </location>
</feature>
<dbReference type="Proteomes" id="UP000031532">
    <property type="component" value="Unassembled WGS sequence"/>
</dbReference>
<dbReference type="NCBIfam" id="TIGR00254">
    <property type="entry name" value="GGDEF"/>
    <property type="match status" value="1"/>
</dbReference>
<dbReference type="InterPro" id="IPR001633">
    <property type="entry name" value="EAL_dom"/>
</dbReference>
<dbReference type="SMART" id="SM00052">
    <property type="entry name" value="EAL"/>
    <property type="match status" value="1"/>
</dbReference>
<feature type="transmembrane region" description="Helical" evidence="1">
    <location>
        <begin position="21"/>
        <end position="41"/>
    </location>
</feature>
<dbReference type="PROSITE" id="PS50887">
    <property type="entry name" value="GGDEF"/>
    <property type="match status" value="1"/>
</dbReference>
<dbReference type="OrthoDB" id="9787983at2"/>
<evidence type="ECO:0000313" key="8">
    <source>
        <dbReference type="Proteomes" id="UP000031532"/>
    </source>
</evidence>
<dbReference type="NCBIfam" id="TIGR00229">
    <property type="entry name" value="sensory_box"/>
    <property type="match status" value="1"/>
</dbReference>
<dbReference type="GO" id="GO:0016020">
    <property type="term" value="C:membrane"/>
    <property type="evidence" value="ECO:0007669"/>
    <property type="project" value="UniProtKB-UniRule"/>
</dbReference>
<dbReference type="InterPro" id="IPR001610">
    <property type="entry name" value="PAC"/>
</dbReference>
<dbReference type="PROSITE" id="PS50883">
    <property type="entry name" value="EAL"/>
    <property type="match status" value="1"/>
</dbReference>
<dbReference type="Gene3D" id="3.30.70.270">
    <property type="match status" value="1"/>
</dbReference>
<dbReference type="SMART" id="SM00086">
    <property type="entry name" value="PAC"/>
    <property type="match status" value="1"/>
</dbReference>
<dbReference type="Pfam" id="PF03707">
    <property type="entry name" value="MHYT"/>
    <property type="match status" value="2"/>
</dbReference>
<feature type="transmembrane region" description="Helical" evidence="1">
    <location>
        <begin position="53"/>
        <end position="77"/>
    </location>
</feature>
<dbReference type="PANTHER" id="PTHR44757">
    <property type="entry name" value="DIGUANYLATE CYCLASE DGCP"/>
    <property type="match status" value="1"/>
</dbReference>
<proteinExistence type="predicted"/>
<gene>
    <name evidence="7" type="ORF">QH73_0018700</name>
</gene>
<dbReference type="SUPFAM" id="SSF141868">
    <property type="entry name" value="EAL domain-like"/>
    <property type="match status" value="1"/>
</dbReference>
<feature type="transmembrane region" description="Helical" evidence="1">
    <location>
        <begin position="89"/>
        <end position="109"/>
    </location>
</feature>
<evidence type="ECO:0000313" key="7">
    <source>
        <dbReference type="EMBL" id="NHC36648.1"/>
    </source>
</evidence>
<evidence type="ECO:0000259" key="6">
    <source>
        <dbReference type="PROSITE" id="PS50924"/>
    </source>
</evidence>
<keyword evidence="1" id="KW-0812">Transmembrane</keyword>
<dbReference type="InterPro" id="IPR000014">
    <property type="entry name" value="PAS"/>
</dbReference>
<dbReference type="PANTHER" id="PTHR44757:SF2">
    <property type="entry name" value="BIOFILM ARCHITECTURE MAINTENANCE PROTEIN MBAA"/>
    <property type="match status" value="1"/>
</dbReference>
<dbReference type="PROSITE" id="PS50112">
    <property type="entry name" value="PAS"/>
    <property type="match status" value="1"/>
</dbReference>
<evidence type="ECO:0000259" key="4">
    <source>
        <dbReference type="PROSITE" id="PS50883"/>
    </source>
</evidence>
<dbReference type="SUPFAM" id="SSF55785">
    <property type="entry name" value="PYP-like sensor domain (PAS domain)"/>
    <property type="match status" value="1"/>
</dbReference>
<protein>
    <submittedName>
        <fullName evidence="7">EAL domain-containing protein</fullName>
    </submittedName>
</protein>
<feature type="transmembrane region" description="Helical" evidence="1">
    <location>
        <begin position="115"/>
        <end position="136"/>
    </location>
</feature>
<dbReference type="InterPro" id="IPR000700">
    <property type="entry name" value="PAS-assoc_C"/>
</dbReference>
<keyword evidence="1" id="KW-0472">Membrane</keyword>
<comment type="caution">
    <text evidence="7">The sequence shown here is derived from an EMBL/GenBank/DDBJ whole genome shotgun (WGS) entry which is preliminary data.</text>
</comment>
<dbReference type="CDD" id="cd01949">
    <property type="entry name" value="GGDEF"/>
    <property type="match status" value="1"/>
</dbReference>
<dbReference type="InterPro" id="IPR029787">
    <property type="entry name" value="Nucleotide_cyclase"/>
</dbReference>
<feature type="domain" description="MHYT" evidence="6">
    <location>
        <begin position="17"/>
        <end position="212"/>
    </location>
</feature>
<reference evidence="7 8" key="1">
    <citation type="journal article" date="2015" name="Genome Announc.">
        <title>Draft Genome Sequence of the Terrestrial Cyanobacterium Scytonema millei VB511283, Isolated from Eastern India.</title>
        <authorList>
            <person name="Sen D."/>
            <person name="Chandrababunaidu M.M."/>
            <person name="Singh D."/>
            <person name="Sanghi N."/>
            <person name="Ghorai A."/>
            <person name="Mishra G.P."/>
            <person name="Madduluri M."/>
            <person name="Adhikary S.P."/>
            <person name="Tripathy S."/>
        </authorList>
    </citation>
    <scope>NUCLEOTIDE SEQUENCE [LARGE SCALE GENOMIC DNA]</scope>
    <source>
        <strain evidence="7 8">VB511283</strain>
    </source>
</reference>
<dbReference type="Pfam" id="PF00563">
    <property type="entry name" value="EAL"/>
    <property type="match status" value="1"/>
</dbReference>
<dbReference type="AlphaFoldDB" id="A0A9X5E8C6"/>
<dbReference type="PROSITE" id="PS50924">
    <property type="entry name" value="MHYT"/>
    <property type="match status" value="1"/>
</dbReference>
<feature type="transmembrane region" description="Helical" evidence="1">
    <location>
        <begin position="148"/>
        <end position="172"/>
    </location>
</feature>
<feature type="domain" description="EAL" evidence="4">
    <location>
        <begin position="569"/>
        <end position="824"/>
    </location>
</feature>
<sequence length="826" mass="91768">MVDREIIQISRALSATYDLRVVFLSLAIAIFGAYTALDLVGQVIYARGMARKFWTVGGAIALGISVWAMHFVAMLAYQLPIPISYNFEIVLLSMVVAIATAGLGLFLVSRLPLNWLLLSSGSFFVGLATIGMHYTAMQAMLVAAEPTYDLRFVAFSNLCAVGLSFCGLWLTFHPTAKVLVPAESWRKLGSAILAGTAIDGMHYLAMAGVNFYPSVQKLSKIPAGIDNYVLAITIGVATLAILLLGGLASFFGQQLRAEIARVEAIRESEKRYQELFELAPDAYFSLTPDGTIQSANQFSAEYLGYSQEELIGSSAWMIVYEADLPWAQQWMESMFRDRVTTSEIELRKVRKDGSVFWIRERSKLILDAMGTPVGLNTICRDITQLKQVEEQLRQNAFHDPLTGLPNRVLFMDRLQLAIEHHKRHPENFFAVLFLDLDRFKVINDSLGHLLGDRLLMAIGDRLKECLRPVDTVARLGGDEFTILIEDITDVSDAIRVAERVNTALAVPFHLDGQEVFTAASIGIALSTTGYDNSEDVLRDADLAMYRAKSQGTSGYQIFNPDMHARAVALLQLETDLRNAVERQEFRLYYQPIISLATGRIVGFEALIRWQHPQYGLQNPSQFIHAAEEAGLINRICQWVLYTACAQLAQWQRQFSAIAPLTMSVNISGKQFSQPQLSQQVQQALQDTELSAECLHLEITEGAIMDGAGAAPDLLWQLRNLGVQLWIDDFGTGYSSLGRLYHFPIHGLKVDRSFVAQIENADNAPLVETILTLARQLELEVTAEGVETATQLTRLRALQSEYAQGYFFSPAVDGEAATALLSQNLHW</sequence>
<dbReference type="InterPro" id="IPR000160">
    <property type="entry name" value="GGDEF_dom"/>
</dbReference>
<evidence type="ECO:0000259" key="2">
    <source>
        <dbReference type="PROSITE" id="PS50112"/>
    </source>
</evidence>
<dbReference type="InterPro" id="IPR052155">
    <property type="entry name" value="Biofilm_reg_signaling"/>
</dbReference>
<name>A0A9X5E8C6_9CYAN</name>
<evidence type="ECO:0000256" key="1">
    <source>
        <dbReference type="PROSITE-ProRule" id="PRU00244"/>
    </source>
</evidence>
<evidence type="ECO:0000259" key="5">
    <source>
        <dbReference type="PROSITE" id="PS50887"/>
    </source>
</evidence>
<dbReference type="SMART" id="SM00267">
    <property type="entry name" value="GGDEF"/>
    <property type="match status" value="1"/>
</dbReference>
<dbReference type="EMBL" id="JTJC03000005">
    <property type="protein sequence ID" value="NHC36648.1"/>
    <property type="molecule type" value="Genomic_DNA"/>
</dbReference>
<dbReference type="FunFam" id="3.30.70.270:FF:000001">
    <property type="entry name" value="Diguanylate cyclase domain protein"/>
    <property type="match status" value="1"/>
</dbReference>
<keyword evidence="1" id="KW-1133">Transmembrane helix</keyword>
<dbReference type="Gene3D" id="3.30.450.20">
    <property type="entry name" value="PAS domain"/>
    <property type="match status" value="1"/>
</dbReference>
<feature type="domain" description="PAC" evidence="3">
    <location>
        <begin position="342"/>
        <end position="394"/>
    </location>
</feature>
<evidence type="ECO:0000259" key="3">
    <source>
        <dbReference type="PROSITE" id="PS50113"/>
    </source>
</evidence>
<dbReference type="CDD" id="cd01948">
    <property type="entry name" value="EAL"/>
    <property type="match status" value="1"/>
</dbReference>
<dbReference type="Pfam" id="PF13426">
    <property type="entry name" value="PAS_9"/>
    <property type="match status" value="1"/>
</dbReference>
<accession>A0A9X5E8C6</accession>
<dbReference type="Pfam" id="PF00990">
    <property type="entry name" value="GGDEF"/>
    <property type="match status" value="1"/>
</dbReference>
<feature type="domain" description="GGDEF" evidence="5">
    <location>
        <begin position="427"/>
        <end position="560"/>
    </location>
</feature>
<dbReference type="InterPro" id="IPR035919">
    <property type="entry name" value="EAL_sf"/>
</dbReference>
<dbReference type="SMART" id="SM00091">
    <property type="entry name" value="PAS"/>
    <property type="match status" value="1"/>
</dbReference>
<keyword evidence="8" id="KW-1185">Reference proteome</keyword>
<feature type="transmembrane region" description="Helical" evidence="1">
    <location>
        <begin position="192"/>
        <end position="215"/>
    </location>
</feature>
<organism evidence="7 8">
    <name type="scientific">Scytonema millei VB511283</name>
    <dbReference type="NCBI Taxonomy" id="1245923"/>
    <lineage>
        <taxon>Bacteria</taxon>
        <taxon>Bacillati</taxon>
        <taxon>Cyanobacteriota</taxon>
        <taxon>Cyanophyceae</taxon>
        <taxon>Nostocales</taxon>
        <taxon>Scytonemataceae</taxon>
        <taxon>Scytonema</taxon>
    </lineage>
</organism>
<dbReference type="CDD" id="cd00130">
    <property type="entry name" value="PAS"/>
    <property type="match status" value="1"/>
</dbReference>
<dbReference type="InterPro" id="IPR005330">
    <property type="entry name" value="MHYT_dom"/>
</dbReference>
<dbReference type="Gene3D" id="3.20.20.450">
    <property type="entry name" value="EAL domain"/>
    <property type="match status" value="1"/>
</dbReference>
<dbReference type="SUPFAM" id="SSF55073">
    <property type="entry name" value="Nucleotide cyclase"/>
    <property type="match status" value="1"/>
</dbReference>
<dbReference type="InterPro" id="IPR043128">
    <property type="entry name" value="Rev_trsase/Diguanyl_cyclase"/>
</dbReference>
<feature type="domain" description="PAS" evidence="2">
    <location>
        <begin position="268"/>
        <end position="321"/>
    </location>
</feature>